<comment type="caution">
    <text evidence="1">The sequence shown here is derived from an EMBL/GenBank/DDBJ whole genome shotgun (WGS) entry which is preliminary data.</text>
</comment>
<name>A0A8J2JKN5_9HEXA</name>
<proteinExistence type="predicted"/>
<sequence length="161" mass="18317">MSSVPSLLSDRSISWKSRAVTSVVSCATVMQTRGQDKTRDNCIKFKNLQNGKKFEGRASSIPAGNEIIRELSPNDRKPFGLVHTIVPHHLKHESQSSSVLTIHCILFLNSLNDSQYGFKSNHTKIRINIIMTELTRPVLEIVPREIIWKALFQIVWLLPHF</sequence>
<gene>
    <name evidence="1" type="ORF">AFUS01_LOCUS10005</name>
</gene>
<protein>
    <submittedName>
        <fullName evidence="1">Uncharacterized protein</fullName>
    </submittedName>
</protein>
<dbReference type="AlphaFoldDB" id="A0A8J2JKN5"/>
<dbReference type="EMBL" id="CAJVCH010073349">
    <property type="protein sequence ID" value="CAG7720742.1"/>
    <property type="molecule type" value="Genomic_DNA"/>
</dbReference>
<keyword evidence="2" id="KW-1185">Reference proteome</keyword>
<evidence type="ECO:0000313" key="2">
    <source>
        <dbReference type="Proteomes" id="UP000708208"/>
    </source>
</evidence>
<accession>A0A8J2JKN5</accession>
<evidence type="ECO:0000313" key="1">
    <source>
        <dbReference type="EMBL" id="CAG7720742.1"/>
    </source>
</evidence>
<organism evidence="1 2">
    <name type="scientific">Allacma fusca</name>
    <dbReference type="NCBI Taxonomy" id="39272"/>
    <lineage>
        <taxon>Eukaryota</taxon>
        <taxon>Metazoa</taxon>
        <taxon>Ecdysozoa</taxon>
        <taxon>Arthropoda</taxon>
        <taxon>Hexapoda</taxon>
        <taxon>Collembola</taxon>
        <taxon>Symphypleona</taxon>
        <taxon>Sminthuridae</taxon>
        <taxon>Allacma</taxon>
    </lineage>
</organism>
<dbReference type="Proteomes" id="UP000708208">
    <property type="component" value="Unassembled WGS sequence"/>
</dbReference>
<reference evidence="1" key="1">
    <citation type="submission" date="2021-06" db="EMBL/GenBank/DDBJ databases">
        <authorList>
            <person name="Hodson N. C."/>
            <person name="Mongue J. A."/>
            <person name="Jaron S. K."/>
        </authorList>
    </citation>
    <scope>NUCLEOTIDE SEQUENCE</scope>
</reference>